<dbReference type="Pfam" id="PF00646">
    <property type="entry name" value="F-box"/>
    <property type="match status" value="1"/>
</dbReference>
<dbReference type="PROSITE" id="PS51304">
    <property type="entry name" value="GALECTIN"/>
    <property type="match status" value="1"/>
</dbReference>
<evidence type="ECO:0000313" key="4">
    <source>
        <dbReference type="Proteomes" id="UP000005239"/>
    </source>
</evidence>
<keyword evidence="1" id="KW-0430">Lectin</keyword>
<sequence>MPITLDIEGEFVFGGYSQAYSRTPVTFTNSDGDAPLIITFTSTKFTADNRKGGVNEGYIVESRAAIGTGTFEMRIHYGHAGYELWCNGYLALTYPYRQPNKWIKKAEVPSAIVLAHYRTFQIPTRPGFLDFATQPLLLGEFIHINGVPINGGSFNISLLDAANNPSYTLEWRKSERKIVQYLNRKDWSIYETESGSVPLSIGREFDIVLANTPLAIEAFINGELIAILRLNAIQTEKEYRYVQVSGEVKIFEQRRGPKKIEGMLLRVEDLSALSGLTIQNAFVIDDQIIGVSIDLDEPWAMYSSDMETFAVKELPVVFEDHLQMTTSLLDLPIELAEAVFQCADYISVIALRQVSTVTKQLAEANVLKHSETPFIDRLNLCEEELRSMMPQSELSSFFDRLSPLLKGVNVNTLQFFSVSCEMFAIMAKVLDGKTVPKLEFALDFSEELLVPLENFIRHLRTTDLRVNGYSDVLCMMIKTNVRHKRFYFSARCSHAHPLYQSREKHVIGVCKDPNSMYTKLLEVRHFKMQRRKHTSIASYLDVLETHVARPERAFHYARLSGEVTIFDQRRGPKKIEGEPKWKNTSGAKK</sequence>
<reference evidence="3" key="2">
    <citation type="submission" date="2022-06" db="UniProtKB">
        <authorList>
            <consortium name="EnsemblMetazoa"/>
        </authorList>
    </citation>
    <scope>IDENTIFICATION</scope>
    <source>
        <strain evidence="3">PS312</strain>
    </source>
</reference>
<dbReference type="Proteomes" id="UP000005239">
    <property type="component" value="Unassembled WGS sequence"/>
</dbReference>
<gene>
    <name evidence="3" type="primary">WBGene00104387</name>
</gene>
<accession>A0A2A6CVX3</accession>
<feature type="region of interest" description="Disordered" evidence="2">
    <location>
        <begin position="570"/>
        <end position="589"/>
    </location>
</feature>
<evidence type="ECO:0000313" key="3">
    <source>
        <dbReference type="EnsemblMetazoa" id="PPA14833.1"/>
    </source>
</evidence>
<proteinExistence type="predicted"/>
<protein>
    <submittedName>
        <fullName evidence="3">F-box domain-containing protein</fullName>
    </submittedName>
</protein>
<dbReference type="EnsemblMetazoa" id="PPA14833.1">
    <property type="protein sequence ID" value="PPA14833.1"/>
    <property type="gene ID" value="WBGene00104387"/>
</dbReference>
<feature type="compositionally biased region" description="Basic and acidic residues" evidence="2">
    <location>
        <begin position="570"/>
        <end position="581"/>
    </location>
</feature>
<name>A0A2A6CVX3_PRIPA</name>
<dbReference type="InterPro" id="IPR001079">
    <property type="entry name" value="Galectin_CRD"/>
</dbReference>
<evidence type="ECO:0000256" key="2">
    <source>
        <dbReference type="SAM" id="MobiDB-lite"/>
    </source>
</evidence>
<organism evidence="3 4">
    <name type="scientific">Pristionchus pacificus</name>
    <name type="common">Parasitic nematode worm</name>
    <dbReference type="NCBI Taxonomy" id="54126"/>
    <lineage>
        <taxon>Eukaryota</taxon>
        <taxon>Metazoa</taxon>
        <taxon>Ecdysozoa</taxon>
        <taxon>Nematoda</taxon>
        <taxon>Chromadorea</taxon>
        <taxon>Rhabditida</taxon>
        <taxon>Rhabditina</taxon>
        <taxon>Diplogasteromorpha</taxon>
        <taxon>Diplogasteroidea</taxon>
        <taxon>Neodiplogasteridae</taxon>
        <taxon>Pristionchus</taxon>
    </lineage>
</organism>
<dbReference type="InterPro" id="IPR013320">
    <property type="entry name" value="ConA-like_dom_sf"/>
</dbReference>
<dbReference type="Pfam" id="PF00337">
    <property type="entry name" value="Gal-bind_lectin"/>
    <property type="match status" value="1"/>
</dbReference>
<keyword evidence="4" id="KW-1185">Reference proteome</keyword>
<accession>A0A8R1YFK4</accession>
<dbReference type="InterPro" id="IPR001810">
    <property type="entry name" value="F-box_dom"/>
</dbReference>
<evidence type="ECO:0000256" key="1">
    <source>
        <dbReference type="ARBA" id="ARBA00022734"/>
    </source>
</evidence>
<dbReference type="Gene3D" id="2.60.120.200">
    <property type="match status" value="1"/>
</dbReference>
<reference evidence="4" key="1">
    <citation type="journal article" date="2008" name="Nat. Genet.">
        <title>The Pristionchus pacificus genome provides a unique perspective on nematode lifestyle and parasitism.</title>
        <authorList>
            <person name="Dieterich C."/>
            <person name="Clifton S.W."/>
            <person name="Schuster L.N."/>
            <person name="Chinwalla A."/>
            <person name="Delehaunty K."/>
            <person name="Dinkelacker I."/>
            <person name="Fulton L."/>
            <person name="Fulton R."/>
            <person name="Godfrey J."/>
            <person name="Minx P."/>
            <person name="Mitreva M."/>
            <person name="Roeseler W."/>
            <person name="Tian H."/>
            <person name="Witte H."/>
            <person name="Yang S.P."/>
            <person name="Wilson R.K."/>
            <person name="Sommer R.J."/>
        </authorList>
    </citation>
    <scope>NUCLEOTIDE SEQUENCE [LARGE SCALE GENOMIC DNA]</scope>
    <source>
        <strain evidence="4">PS312</strain>
    </source>
</reference>
<dbReference type="SUPFAM" id="SSF49899">
    <property type="entry name" value="Concanavalin A-like lectins/glucanases"/>
    <property type="match status" value="1"/>
</dbReference>
<dbReference type="GO" id="GO:0016936">
    <property type="term" value="F:galactoside binding"/>
    <property type="evidence" value="ECO:0000318"/>
    <property type="project" value="GO_Central"/>
</dbReference>
<dbReference type="GO" id="GO:0030246">
    <property type="term" value="F:carbohydrate binding"/>
    <property type="evidence" value="ECO:0000318"/>
    <property type="project" value="GO_Central"/>
</dbReference>
<dbReference type="AlphaFoldDB" id="A0A2A6CVX3"/>